<dbReference type="EMBL" id="CABWMC010000002">
    <property type="protein sequence ID" value="VXB16819.1"/>
    <property type="molecule type" value="Genomic_DNA"/>
</dbReference>
<name>A0A653NJA1_BACMY</name>
<protein>
    <submittedName>
        <fullName evidence="1">Uncharacterized protein</fullName>
    </submittedName>
</protein>
<gene>
    <name evidence="1" type="ORF">BACI71_100318</name>
</gene>
<sequence length="57" mass="6720">MCEHKYQLLESETTTFYSDARHFGVDVSATFYCEKCFDIQHREKRIDTGVIEVKANE</sequence>
<accession>A0A653NJA1</accession>
<organism evidence="1 2">
    <name type="scientific">Bacillus mycoides</name>
    <dbReference type="NCBI Taxonomy" id="1405"/>
    <lineage>
        <taxon>Bacteria</taxon>
        <taxon>Bacillati</taxon>
        <taxon>Bacillota</taxon>
        <taxon>Bacilli</taxon>
        <taxon>Bacillales</taxon>
        <taxon>Bacillaceae</taxon>
        <taxon>Bacillus</taxon>
        <taxon>Bacillus cereus group</taxon>
    </lineage>
</organism>
<reference evidence="1 2" key="1">
    <citation type="submission" date="2019-10" db="EMBL/GenBank/DDBJ databases">
        <authorList>
            <person name="Karimi E."/>
        </authorList>
    </citation>
    <scope>NUCLEOTIDE SEQUENCE [LARGE SCALE GENOMIC DNA]</scope>
    <source>
        <strain evidence="1">Bacillus sp. 71</strain>
    </source>
</reference>
<evidence type="ECO:0000313" key="2">
    <source>
        <dbReference type="Proteomes" id="UP000437562"/>
    </source>
</evidence>
<dbReference type="Proteomes" id="UP000437562">
    <property type="component" value="Unassembled WGS sequence"/>
</dbReference>
<evidence type="ECO:0000313" key="1">
    <source>
        <dbReference type="EMBL" id="VXB16819.1"/>
    </source>
</evidence>
<dbReference type="AlphaFoldDB" id="A0A653NJA1"/>
<proteinExistence type="predicted"/>